<evidence type="ECO:0000313" key="1">
    <source>
        <dbReference type="Proteomes" id="UP000492821"/>
    </source>
</evidence>
<evidence type="ECO:0000313" key="2">
    <source>
        <dbReference type="WBParaSite" id="Pan_g13794.t1"/>
    </source>
</evidence>
<sequence length="278" mass="32329">MPYPIAKLSYGLRCRLNKLATPFERYNLQIAFGNASICPPNLQPIQTTLKEIVFPYFSVYDKFGVLERETDMSIKKLTIGPNDLLHCNATVVLHNFEAERLNIRTFSNYIMRPITLKIEGCSVSKKFLDKASMLTSASVENLTITTFNDKNYTINFSDLFTAFPRLVQLELNCCTLGIDWMTEFNQSKNHSIMSLCFLFRDDVLEKFPMEDLMSFMRDQLEGFFLTFHFDDNAVISYFELKQHLDEHFCRTQWLFSQGKKSLVSIVFGEEHDVYCLPQ</sequence>
<protein>
    <submittedName>
        <fullName evidence="2">F-box/LRR-repeat protein</fullName>
    </submittedName>
</protein>
<dbReference type="AlphaFoldDB" id="A0A7E4UWU5"/>
<accession>A0A7E4UWU5</accession>
<organism evidence="1 2">
    <name type="scientific">Panagrellus redivivus</name>
    <name type="common">Microworm</name>
    <dbReference type="NCBI Taxonomy" id="6233"/>
    <lineage>
        <taxon>Eukaryota</taxon>
        <taxon>Metazoa</taxon>
        <taxon>Ecdysozoa</taxon>
        <taxon>Nematoda</taxon>
        <taxon>Chromadorea</taxon>
        <taxon>Rhabditida</taxon>
        <taxon>Tylenchina</taxon>
        <taxon>Panagrolaimomorpha</taxon>
        <taxon>Panagrolaimoidea</taxon>
        <taxon>Panagrolaimidae</taxon>
        <taxon>Panagrellus</taxon>
    </lineage>
</organism>
<reference evidence="2" key="2">
    <citation type="submission" date="2020-10" db="UniProtKB">
        <authorList>
            <consortium name="WormBaseParasite"/>
        </authorList>
    </citation>
    <scope>IDENTIFICATION</scope>
</reference>
<name>A0A7E4UWU5_PANRE</name>
<proteinExistence type="predicted"/>
<reference evidence="1" key="1">
    <citation type="journal article" date="2013" name="Genetics">
        <title>The draft genome and transcriptome of Panagrellus redivivus are shaped by the harsh demands of a free-living lifestyle.</title>
        <authorList>
            <person name="Srinivasan J."/>
            <person name="Dillman A.R."/>
            <person name="Macchietto M.G."/>
            <person name="Heikkinen L."/>
            <person name="Lakso M."/>
            <person name="Fracchia K.M."/>
            <person name="Antoshechkin I."/>
            <person name="Mortazavi A."/>
            <person name="Wong G."/>
            <person name="Sternberg P.W."/>
        </authorList>
    </citation>
    <scope>NUCLEOTIDE SEQUENCE [LARGE SCALE GENOMIC DNA]</scope>
    <source>
        <strain evidence="1">MT8872</strain>
    </source>
</reference>
<dbReference type="Proteomes" id="UP000492821">
    <property type="component" value="Unassembled WGS sequence"/>
</dbReference>
<dbReference type="WBParaSite" id="Pan_g13794.t1">
    <property type="protein sequence ID" value="Pan_g13794.t1"/>
    <property type="gene ID" value="Pan_g13794"/>
</dbReference>
<keyword evidence="1" id="KW-1185">Reference proteome</keyword>